<sequence length="526" mass="55020">MRTAALALMLAGLCAAPLTAQESTAGDLVTIDLTGEDVTGQEPIAPEWKAIVVGQPGPGAKMSFADAFHAGQAIEKGGLPLIDMIRDMPRTRLTDTLAALEDAPRLLLFYSGRIPSGSVSMQDGTMPLDTILRSASVAGTEEMILMLENCTDQTPVPAQVIVPEPPEGMALLVMASAGPGERCEPGERLSDALRAMSEEEDLTGDLLARLDGMFTVGSVPSPVIMTGAPEENDTQELVELLPEDVILLPALDGDFSLGGGGDDNGFEETIGEDEVIEIVLPARVPDLAQDIVENTPVVTFAALPTAQIAALPLAAGLPEPSILVGLIEGITDASLEVDPEPEAESTALASFTNDNAAIVASLATLRELRKNDPGMYASLLASGAFDPPAGDVLAKVIQTELRRMNCYLGGIDGDYGPRSRRGSTSYYGELEKKEIASLDSPDASVDLFRLILGNDDVRCPDPVVAKPRSSTTRSNTARNTSSRSTNTTRTTRSAPAAQAPSRAPTSSPSRSSGGNFSGGSFGGVFR</sequence>
<evidence type="ECO:0000256" key="2">
    <source>
        <dbReference type="SAM" id="SignalP"/>
    </source>
</evidence>
<feature type="signal peptide" evidence="2">
    <location>
        <begin position="1"/>
        <end position="20"/>
    </location>
</feature>
<dbReference type="AlphaFoldDB" id="A3KAP9"/>
<keyword evidence="4" id="KW-1185">Reference proteome</keyword>
<dbReference type="eggNOG" id="ENOG5031ZV2">
    <property type="taxonomic scope" value="Bacteria"/>
</dbReference>
<comment type="caution">
    <text evidence="3">The sequence shown here is derived from an EMBL/GenBank/DDBJ whole genome shotgun (WGS) entry which is preliminary data.</text>
</comment>
<evidence type="ECO:0000313" key="3">
    <source>
        <dbReference type="EMBL" id="EBA05755.1"/>
    </source>
</evidence>
<proteinExistence type="predicted"/>
<protein>
    <submittedName>
        <fullName evidence="3">Uncharacterized protein</fullName>
    </submittedName>
</protein>
<reference evidence="3 4" key="1">
    <citation type="submission" date="2006-06" db="EMBL/GenBank/DDBJ databases">
        <authorList>
            <person name="Moran M.A."/>
            <person name="Ferriera S."/>
            <person name="Johnson J."/>
            <person name="Kravitz S."/>
            <person name="Beeson K."/>
            <person name="Sutton G."/>
            <person name="Rogers Y.-H."/>
            <person name="Friedman R."/>
            <person name="Frazier M."/>
            <person name="Venter J.C."/>
        </authorList>
    </citation>
    <scope>NUCLEOTIDE SEQUENCE [LARGE SCALE GENOMIC DNA]</scope>
    <source>
        <strain evidence="3 4">E-37</strain>
    </source>
</reference>
<dbReference type="RefSeq" id="WP_005863870.1">
    <property type="nucleotide sequence ID" value="NZ_AAYA01000024.1"/>
</dbReference>
<organism evidence="3 4">
    <name type="scientific">Sagittula stellata (strain ATCC 700073 / DSM 11524 / E-37)</name>
    <dbReference type="NCBI Taxonomy" id="388399"/>
    <lineage>
        <taxon>Bacteria</taxon>
        <taxon>Pseudomonadati</taxon>
        <taxon>Pseudomonadota</taxon>
        <taxon>Alphaproteobacteria</taxon>
        <taxon>Rhodobacterales</taxon>
        <taxon>Roseobacteraceae</taxon>
        <taxon>Sagittula</taxon>
    </lineage>
</organism>
<gene>
    <name evidence="3" type="ORF">SSE37_03050</name>
</gene>
<feature type="region of interest" description="Disordered" evidence="1">
    <location>
        <begin position="459"/>
        <end position="526"/>
    </location>
</feature>
<name>A3KAP9_SAGS3</name>
<feature type="compositionally biased region" description="Gly residues" evidence="1">
    <location>
        <begin position="515"/>
        <end position="526"/>
    </location>
</feature>
<keyword evidence="2" id="KW-0732">Signal</keyword>
<dbReference type="EMBL" id="AAYA01000024">
    <property type="protein sequence ID" value="EBA05755.1"/>
    <property type="molecule type" value="Genomic_DNA"/>
</dbReference>
<accession>A3KAP9</accession>
<feature type="chain" id="PRO_5002654552" evidence="2">
    <location>
        <begin position="21"/>
        <end position="526"/>
    </location>
</feature>
<dbReference type="OrthoDB" id="321999at2"/>
<evidence type="ECO:0000256" key="1">
    <source>
        <dbReference type="SAM" id="MobiDB-lite"/>
    </source>
</evidence>
<dbReference type="Proteomes" id="UP000005713">
    <property type="component" value="Unassembled WGS sequence"/>
</dbReference>
<evidence type="ECO:0000313" key="4">
    <source>
        <dbReference type="Proteomes" id="UP000005713"/>
    </source>
</evidence>
<feature type="compositionally biased region" description="Low complexity" evidence="1">
    <location>
        <begin position="467"/>
        <end position="514"/>
    </location>
</feature>